<feature type="compositionally biased region" description="Basic and acidic residues" evidence="1">
    <location>
        <begin position="142"/>
        <end position="166"/>
    </location>
</feature>
<reference evidence="2 3" key="1">
    <citation type="submission" date="2015-09" db="EMBL/GenBank/DDBJ databases">
        <title>Sorangium comparison.</title>
        <authorList>
            <person name="Zaburannyi N."/>
            <person name="Bunk B."/>
            <person name="Overmann J."/>
            <person name="Mueller R."/>
        </authorList>
    </citation>
    <scope>NUCLEOTIDE SEQUENCE [LARGE SCALE GENOMIC DNA]</scope>
    <source>
        <strain evidence="2 3">So ceGT47</strain>
    </source>
</reference>
<sequence>MSLTFPTSGVTGFEVHQLDYRDALNELFELTLEVTSPDPEVDLSSVVGEEIVVALGAEPFLRRVRGIVRRVRQLSAEPTGVSRYELAVVPPLWLATRCIDNRIFQHLTADDVCKGDVDGHGARLRLQEAGRCARAAGGDLAGDVRPRGDAGMNDHEKTRNSREVLQHPELGAPAGGIPPPITRGIPPPPRAQRGQESRRAARSRAQPHRGEHGEYREGATLPDASSVARCCARWIGAPHASN</sequence>
<dbReference type="Pfam" id="PF05954">
    <property type="entry name" value="Phage_GPD"/>
    <property type="match status" value="1"/>
</dbReference>
<proteinExistence type="predicted"/>
<gene>
    <name evidence="2" type="ORF">SOCEGT47_022650</name>
</gene>
<dbReference type="Proteomes" id="UP000295781">
    <property type="component" value="Chromosome"/>
</dbReference>
<feature type="compositionally biased region" description="Pro residues" evidence="1">
    <location>
        <begin position="176"/>
        <end position="190"/>
    </location>
</feature>
<evidence type="ECO:0000313" key="3">
    <source>
        <dbReference type="Proteomes" id="UP000295781"/>
    </source>
</evidence>
<feature type="compositionally biased region" description="Basic and acidic residues" evidence="1">
    <location>
        <begin position="208"/>
        <end position="217"/>
    </location>
</feature>
<feature type="region of interest" description="Disordered" evidence="1">
    <location>
        <begin position="138"/>
        <end position="220"/>
    </location>
</feature>
<dbReference type="EMBL" id="CP012670">
    <property type="protein sequence ID" value="AUX21777.1"/>
    <property type="molecule type" value="Genomic_DNA"/>
</dbReference>
<evidence type="ECO:0000256" key="1">
    <source>
        <dbReference type="SAM" id="MobiDB-lite"/>
    </source>
</evidence>
<evidence type="ECO:0000313" key="2">
    <source>
        <dbReference type="EMBL" id="AUX21777.1"/>
    </source>
</evidence>
<dbReference type="AlphaFoldDB" id="A0A4P2PY47"/>
<dbReference type="SUPFAM" id="SSF69279">
    <property type="entry name" value="Phage tail proteins"/>
    <property type="match status" value="1"/>
</dbReference>
<dbReference type="Gene3D" id="2.30.110.50">
    <property type="match status" value="1"/>
</dbReference>
<accession>A0A4P2PY47</accession>
<protein>
    <submittedName>
        <fullName evidence="2">Uncharacterized protein</fullName>
    </submittedName>
</protein>
<organism evidence="2 3">
    <name type="scientific">Sorangium cellulosum</name>
    <name type="common">Polyangium cellulosum</name>
    <dbReference type="NCBI Taxonomy" id="56"/>
    <lineage>
        <taxon>Bacteria</taxon>
        <taxon>Pseudomonadati</taxon>
        <taxon>Myxococcota</taxon>
        <taxon>Polyangia</taxon>
        <taxon>Polyangiales</taxon>
        <taxon>Polyangiaceae</taxon>
        <taxon>Sorangium</taxon>
    </lineage>
</organism>
<name>A0A4P2PY47_SORCE</name>